<keyword evidence="5" id="KW-1185">Reference proteome</keyword>
<dbReference type="RefSeq" id="WP_345322950.1">
    <property type="nucleotide sequence ID" value="NZ_BAABGA010000035.1"/>
</dbReference>
<dbReference type="InterPro" id="IPR012337">
    <property type="entry name" value="RNaseH-like_sf"/>
</dbReference>
<dbReference type="Pfam" id="PF13006">
    <property type="entry name" value="Nterm_IS4"/>
    <property type="match status" value="1"/>
</dbReference>
<evidence type="ECO:0000256" key="1">
    <source>
        <dbReference type="SAM" id="MobiDB-lite"/>
    </source>
</evidence>
<dbReference type="PANTHER" id="PTHR37529">
    <property type="entry name" value="TRANSPOSASE INSG FOR INSERTION SEQUENCE ELEMENT IS4-RELATED"/>
    <property type="match status" value="1"/>
</dbReference>
<dbReference type="InterPro" id="IPR002559">
    <property type="entry name" value="Transposase_11"/>
</dbReference>
<evidence type="ECO:0000313" key="5">
    <source>
        <dbReference type="Proteomes" id="UP001500840"/>
    </source>
</evidence>
<sequence length="449" mass="50924">MFQNVEPSLKDSARLRGLKRVLSQKAIQRSIGDHLKTRYCKCIDNQQLVWLIVGLGLFPGKQYRQIFRLLAACWVPVPSSATITMARKRLSASVLEKLCVSVIKLLASSPEKHSFAYYKGLRMMGIDGTLLDCPDTDANRKAFGRPSNKTSNGAFPKARVVSLCELATRVLWRSVIGSYHQNEQKLTQALLQHLTPSMLLLADRHFGVAPIIYPLLKRRIGFLIRAKKSQLFAVEKLLSDGSFLSTIYLGKNDRRSGRPGKTIRVIRYTHRDPNRPGCGEVHVLLTSLLDAEKYPAVELIDLYHIRWEEEIAYSEWKVALGEKKMLRSQSPATVRQEIWGKILSHYIIRTLIFDAAAVAQVEPIGISFSGALDILMARLPDILKSPVKRKRWLTNLINEIAEEKMPPRANRINPRKVKKRSQAWPTKRDCDRNPPPPNGNFADQVEMSI</sequence>
<feature type="domain" description="Transposase IS4-like" evidence="2">
    <location>
        <begin position="126"/>
        <end position="345"/>
    </location>
</feature>
<dbReference type="Pfam" id="PF01609">
    <property type="entry name" value="DDE_Tnp_1"/>
    <property type="match status" value="1"/>
</dbReference>
<protein>
    <recommendedName>
        <fullName evidence="6">Transposase DDE domain protein</fullName>
    </recommendedName>
</protein>
<accession>A0ABP8MUY2</accession>
<gene>
    <name evidence="4" type="ORF">GCM10023156_28130</name>
</gene>
<name>A0ABP8MUY2_9BACT</name>
<dbReference type="EMBL" id="BAABGA010000035">
    <property type="protein sequence ID" value="GAA4454916.1"/>
    <property type="molecule type" value="Genomic_DNA"/>
</dbReference>
<evidence type="ECO:0000259" key="2">
    <source>
        <dbReference type="Pfam" id="PF01609"/>
    </source>
</evidence>
<organism evidence="4 5">
    <name type="scientific">Novipirellula rosea</name>
    <dbReference type="NCBI Taxonomy" id="1031540"/>
    <lineage>
        <taxon>Bacteria</taxon>
        <taxon>Pseudomonadati</taxon>
        <taxon>Planctomycetota</taxon>
        <taxon>Planctomycetia</taxon>
        <taxon>Pirellulales</taxon>
        <taxon>Pirellulaceae</taxon>
        <taxon>Novipirellula</taxon>
    </lineage>
</organism>
<feature type="region of interest" description="Disordered" evidence="1">
    <location>
        <begin position="414"/>
        <end position="449"/>
    </location>
</feature>
<evidence type="ECO:0000259" key="3">
    <source>
        <dbReference type="Pfam" id="PF13006"/>
    </source>
</evidence>
<comment type="caution">
    <text evidence="4">The sequence shown here is derived from an EMBL/GenBank/DDBJ whole genome shotgun (WGS) entry which is preliminary data.</text>
</comment>
<proteinExistence type="predicted"/>
<dbReference type="NCBIfam" id="NF033592">
    <property type="entry name" value="transpos_IS4_1"/>
    <property type="match status" value="1"/>
</dbReference>
<feature type="domain" description="Transposase IS4 N-terminal" evidence="3">
    <location>
        <begin position="15"/>
        <end position="98"/>
    </location>
</feature>
<dbReference type="SUPFAM" id="SSF53098">
    <property type="entry name" value="Ribonuclease H-like"/>
    <property type="match status" value="1"/>
</dbReference>
<reference evidence="5" key="1">
    <citation type="journal article" date="2019" name="Int. J. Syst. Evol. Microbiol.">
        <title>The Global Catalogue of Microorganisms (GCM) 10K type strain sequencing project: providing services to taxonomists for standard genome sequencing and annotation.</title>
        <authorList>
            <consortium name="The Broad Institute Genomics Platform"/>
            <consortium name="The Broad Institute Genome Sequencing Center for Infectious Disease"/>
            <person name="Wu L."/>
            <person name="Ma J."/>
        </authorList>
    </citation>
    <scope>NUCLEOTIDE SEQUENCE [LARGE SCALE GENOMIC DNA]</scope>
    <source>
        <strain evidence="5">JCM 17759</strain>
    </source>
</reference>
<dbReference type="InterPro" id="IPR047952">
    <property type="entry name" value="Transpos_IS4"/>
</dbReference>
<dbReference type="PANTHER" id="PTHR37529:SF1">
    <property type="entry name" value="TRANSPOSASE INSG FOR INSERTION SEQUENCE ELEMENT IS4-RELATED"/>
    <property type="match status" value="1"/>
</dbReference>
<evidence type="ECO:0008006" key="6">
    <source>
        <dbReference type="Google" id="ProtNLM"/>
    </source>
</evidence>
<dbReference type="Proteomes" id="UP001500840">
    <property type="component" value="Unassembled WGS sequence"/>
</dbReference>
<dbReference type="InterPro" id="IPR024473">
    <property type="entry name" value="Transposases_IS4_N"/>
</dbReference>
<evidence type="ECO:0000313" key="4">
    <source>
        <dbReference type="EMBL" id="GAA4454916.1"/>
    </source>
</evidence>